<evidence type="ECO:0008006" key="4">
    <source>
        <dbReference type="Google" id="ProtNLM"/>
    </source>
</evidence>
<gene>
    <name evidence="2" type="primary">PARPA_05837.1 scaffold 20154</name>
</gene>
<name>A0A0B7N978_9FUNG</name>
<evidence type="ECO:0000256" key="1">
    <source>
        <dbReference type="SAM" id="MobiDB-lite"/>
    </source>
</evidence>
<proteinExistence type="predicted"/>
<sequence>MVLSNKQTKKANLTIDELFKRPISANRRTEDEDLLLAMRLSQQEHLNEQKKLLEQYALLSQKQFENAPSHTIKKKRLIKPDPEEHNDDKMEDFTDDDDDQWFQTVSIRPQPPVKKAQPKSRLEPRSKYKLKVAQAQKKAKDVFSDSTKTHALTPVSTFINKDTMNTSVKRENDEILLEVDDVDRWLDAKIEKTEESNMVEITDIDAFLDQVGPQPQHIVTIDEDAQEELRGNTSNSQQLVACPLCQRPFQQGKEIQEHAARCNNMISDSDSDSNCDVIDLINPANNSISKQTDLEKTQEEEDDGYLSPLEGFTSIQNGENEAFNPYFEQLQPKPKKTRASRGPRKPASNRGGRAGRGGGRNRFKWYKKKKS</sequence>
<dbReference type="Proteomes" id="UP000054107">
    <property type="component" value="Unassembled WGS sequence"/>
</dbReference>
<evidence type="ECO:0000313" key="3">
    <source>
        <dbReference type="Proteomes" id="UP000054107"/>
    </source>
</evidence>
<feature type="compositionally biased region" description="Basic residues" evidence="1">
    <location>
        <begin position="333"/>
        <end position="344"/>
    </location>
</feature>
<dbReference type="EMBL" id="LN727218">
    <property type="protein sequence ID" value="CEP11930.1"/>
    <property type="molecule type" value="Genomic_DNA"/>
</dbReference>
<feature type="region of interest" description="Disordered" evidence="1">
    <location>
        <begin position="289"/>
        <end position="371"/>
    </location>
</feature>
<feature type="region of interest" description="Disordered" evidence="1">
    <location>
        <begin position="70"/>
        <end position="95"/>
    </location>
</feature>
<protein>
    <recommendedName>
        <fullName evidence="4">UBZ4-type domain-containing protein</fullName>
    </recommendedName>
</protein>
<keyword evidence="3" id="KW-1185">Reference proteome</keyword>
<accession>A0A0B7N978</accession>
<reference evidence="2 3" key="1">
    <citation type="submission" date="2014-09" db="EMBL/GenBank/DDBJ databases">
        <authorList>
            <person name="Ellenberger Sabrina"/>
        </authorList>
    </citation>
    <scope>NUCLEOTIDE SEQUENCE [LARGE SCALE GENOMIC DNA]</scope>
    <source>
        <strain evidence="2 3">CBS 412.66</strain>
    </source>
</reference>
<evidence type="ECO:0000313" key="2">
    <source>
        <dbReference type="EMBL" id="CEP11930.1"/>
    </source>
</evidence>
<feature type="compositionally biased region" description="Basic residues" evidence="1">
    <location>
        <begin position="359"/>
        <end position="371"/>
    </location>
</feature>
<organism evidence="2 3">
    <name type="scientific">Parasitella parasitica</name>
    <dbReference type="NCBI Taxonomy" id="35722"/>
    <lineage>
        <taxon>Eukaryota</taxon>
        <taxon>Fungi</taxon>
        <taxon>Fungi incertae sedis</taxon>
        <taxon>Mucoromycota</taxon>
        <taxon>Mucoromycotina</taxon>
        <taxon>Mucoromycetes</taxon>
        <taxon>Mucorales</taxon>
        <taxon>Mucorineae</taxon>
        <taxon>Mucoraceae</taxon>
        <taxon>Parasitella</taxon>
    </lineage>
</organism>
<dbReference type="OrthoDB" id="2279290at2759"/>
<feature type="compositionally biased region" description="Basic and acidic residues" evidence="1">
    <location>
        <begin position="78"/>
        <end position="92"/>
    </location>
</feature>
<dbReference type="AlphaFoldDB" id="A0A0B7N978"/>